<name>A0A098ED93_9ZZZZ</name>
<gene>
    <name evidence="4" type="primary">recJ</name>
    <name evidence="4" type="ORF">MSIBF_A4020003</name>
</gene>
<dbReference type="GO" id="GO:0004527">
    <property type="term" value="F:exonuclease activity"/>
    <property type="evidence" value="ECO:0007669"/>
    <property type="project" value="UniProtKB-KW"/>
</dbReference>
<protein>
    <submittedName>
        <fullName evidence="4">Putative single-stranded DNA-specific exonuclease</fullName>
        <ecNumber evidence="4">3.1.-.-</ecNumber>
    </submittedName>
</protein>
<dbReference type="InterPro" id="IPR003156">
    <property type="entry name" value="DHHA1_dom"/>
</dbReference>
<dbReference type="Pfam" id="PF02272">
    <property type="entry name" value="DHHA1"/>
    <property type="match status" value="1"/>
</dbReference>
<dbReference type="PANTHER" id="PTHR30255:SF3">
    <property type="entry name" value="SINGLE-STRANDED-DNA-SPECIFIC EXONUCLEASE RECJ"/>
    <property type="match status" value="1"/>
</dbReference>
<dbReference type="InterPro" id="IPR038763">
    <property type="entry name" value="DHH_sf"/>
</dbReference>
<keyword evidence="4" id="KW-0540">Nuclease</keyword>
<dbReference type="InterPro" id="IPR001667">
    <property type="entry name" value="DDH_dom"/>
</dbReference>
<dbReference type="AlphaFoldDB" id="A0A098ED93"/>
<evidence type="ECO:0000313" key="4">
    <source>
        <dbReference type="EMBL" id="CEG13489.1"/>
    </source>
</evidence>
<dbReference type="EC" id="3.1.-.-" evidence="4"/>
<reference evidence="4" key="1">
    <citation type="submission" date="2014-09" db="EMBL/GenBank/DDBJ databases">
        <authorList>
            <person name="Probst J Alexander"/>
        </authorList>
    </citation>
    <scope>NUCLEOTIDE SEQUENCE</scope>
</reference>
<organism evidence="4">
    <name type="scientific">groundwater metagenome</name>
    <dbReference type="NCBI Taxonomy" id="717931"/>
    <lineage>
        <taxon>unclassified sequences</taxon>
        <taxon>metagenomes</taxon>
        <taxon>ecological metagenomes</taxon>
    </lineage>
</organism>
<proteinExistence type="predicted"/>
<dbReference type="Pfam" id="PF21763">
    <property type="entry name" value="DHH_CID"/>
    <property type="match status" value="1"/>
</dbReference>
<dbReference type="GO" id="GO:0003676">
    <property type="term" value="F:nucleic acid binding"/>
    <property type="evidence" value="ECO:0007669"/>
    <property type="project" value="InterPro"/>
</dbReference>
<evidence type="ECO:0000259" key="2">
    <source>
        <dbReference type="Pfam" id="PF02272"/>
    </source>
</evidence>
<accession>A0A098ED93</accession>
<dbReference type="EMBL" id="CCXY01000338">
    <property type="protein sequence ID" value="CEG13489.1"/>
    <property type="molecule type" value="Genomic_DNA"/>
</dbReference>
<feature type="domain" description="DHHA1" evidence="2">
    <location>
        <begin position="384"/>
        <end position="480"/>
    </location>
</feature>
<sequence>MKDNDEKSITIKEKLDADARKQIKNFAENLNNSDDFLLVSHHDADGMASCAIISDLLNFLGKNYEFKILRQLDSTTIETIKTIAAKRACVIFSDMGSGQIELIKKNFSDKKIFIIDHHLPSPEYLKTEIGFESENLKIYHTNPHIFGIDGAFEVSGSGMCYFVARELERKKMVDIAIVGAVGDMQDSSGKLIGVNREILSDGVEEGVIKFKKDIRLFGRESRPLSYMLAYATDPFIPDITGSENAAKDFLLSLGIKPRNDDGWVNYVDLKFEERQKLISAIYIKFLNFSPYAANSLIGEVYTLLKEKKRTIVRDAKEFATILNSCGRQKMPELGIYICLGDRGEKFNEALSVLERHRLMIRRGIEYLKTNGLKERNKFYYFDAKSAIDENVVGIIAGMSYSSLNLNRDKFIIGLADDSEDATMKKVSARANQDLVKRGVNLGNLMRKGCAEVRGEGGGHSVAAGARITKESVDKFLEILDGPEI</sequence>
<feature type="domain" description="DHH-CID" evidence="3">
    <location>
        <begin position="216"/>
        <end position="285"/>
    </location>
</feature>
<dbReference type="Pfam" id="PF01368">
    <property type="entry name" value="DHH"/>
    <property type="match status" value="1"/>
</dbReference>
<dbReference type="PANTHER" id="PTHR30255">
    <property type="entry name" value="SINGLE-STRANDED-DNA-SPECIFIC EXONUCLEASE RECJ"/>
    <property type="match status" value="1"/>
</dbReference>
<dbReference type="InterPro" id="IPR051673">
    <property type="entry name" value="SSDNA_exonuclease_RecJ"/>
</dbReference>
<feature type="domain" description="DDH" evidence="1">
    <location>
        <begin position="37"/>
        <end position="165"/>
    </location>
</feature>
<dbReference type="SUPFAM" id="SSF64182">
    <property type="entry name" value="DHH phosphoesterases"/>
    <property type="match status" value="1"/>
</dbReference>
<keyword evidence="4" id="KW-0378">Hydrolase</keyword>
<dbReference type="Gene3D" id="3.10.310.30">
    <property type="match status" value="1"/>
</dbReference>
<evidence type="ECO:0000259" key="1">
    <source>
        <dbReference type="Pfam" id="PF01368"/>
    </source>
</evidence>
<evidence type="ECO:0000259" key="3">
    <source>
        <dbReference type="Pfam" id="PF21763"/>
    </source>
</evidence>
<dbReference type="Gene3D" id="3.90.1640.30">
    <property type="match status" value="1"/>
</dbReference>
<dbReference type="InterPro" id="IPR048515">
    <property type="entry name" value="DHH_CID"/>
</dbReference>
<keyword evidence="4" id="KW-0269">Exonuclease</keyword>